<comment type="caution">
    <text evidence="1">The sequence shown here is derived from an EMBL/GenBank/DDBJ whole genome shotgun (WGS) entry which is preliminary data.</text>
</comment>
<organism evidence="1 2">
    <name type="scientific">Lasiosphaeria hispida</name>
    <dbReference type="NCBI Taxonomy" id="260671"/>
    <lineage>
        <taxon>Eukaryota</taxon>
        <taxon>Fungi</taxon>
        <taxon>Dikarya</taxon>
        <taxon>Ascomycota</taxon>
        <taxon>Pezizomycotina</taxon>
        <taxon>Sordariomycetes</taxon>
        <taxon>Sordariomycetidae</taxon>
        <taxon>Sordariales</taxon>
        <taxon>Lasiosphaeriaceae</taxon>
        <taxon>Lasiosphaeria</taxon>
    </lineage>
</organism>
<reference evidence="1" key="1">
    <citation type="journal article" date="2023" name="Mol. Phylogenet. Evol.">
        <title>Genome-scale phylogeny and comparative genomics of the fungal order Sordariales.</title>
        <authorList>
            <person name="Hensen N."/>
            <person name="Bonometti L."/>
            <person name="Westerberg I."/>
            <person name="Brannstrom I.O."/>
            <person name="Guillou S."/>
            <person name="Cros-Aarteil S."/>
            <person name="Calhoun S."/>
            <person name="Haridas S."/>
            <person name="Kuo A."/>
            <person name="Mondo S."/>
            <person name="Pangilinan J."/>
            <person name="Riley R."/>
            <person name="LaButti K."/>
            <person name="Andreopoulos B."/>
            <person name="Lipzen A."/>
            <person name="Chen C."/>
            <person name="Yan M."/>
            <person name="Daum C."/>
            <person name="Ng V."/>
            <person name="Clum A."/>
            <person name="Steindorff A."/>
            <person name="Ohm R.A."/>
            <person name="Martin F."/>
            <person name="Silar P."/>
            <person name="Natvig D.O."/>
            <person name="Lalanne C."/>
            <person name="Gautier V."/>
            <person name="Ament-Velasquez S.L."/>
            <person name="Kruys A."/>
            <person name="Hutchinson M.I."/>
            <person name="Powell A.J."/>
            <person name="Barry K."/>
            <person name="Miller A.N."/>
            <person name="Grigoriev I.V."/>
            <person name="Debuchy R."/>
            <person name="Gladieux P."/>
            <person name="Hiltunen Thoren M."/>
            <person name="Johannesson H."/>
        </authorList>
    </citation>
    <scope>NUCLEOTIDE SEQUENCE</scope>
    <source>
        <strain evidence="1">CBS 955.72</strain>
    </source>
</reference>
<protein>
    <submittedName>
        <fullName evidence="1">Uncharacterized protein</fullName>
    </submittedName>
</protein>
<dbReference type="Proteomes" id="UP001275084">
    <property type="component" value="Unassembled WGS sequence"/>
</dbReference>
<sequence length="395" mass="44137">MPAEQMLAPSSGPASASASASDKHHDLVTLIITTSPTPSAPSTELISAVVVSFKLHCPALADCRVVLVLDTFERITNEARLKKGHVTADGAKKFDGYKDNAKRLILREYGRLLERKGGENDSDYDGDSDLLSVTYGEAEYGADAYAQQTNAVPLTITSTQDGRVTFIEPSQRLGFGLAVRSALRVTKTPYVWVQQHDWSLVSDIPLSPMLDLMRQQQPDVDSDPDAEFRQVVTVPIRYVCFPSIRMVNYATSDHVVQFPALRALTNLHKQNFSPPTRLLSQSGGGNEISSPIKIPLTPLFFWHDKPHLAETKHYLAQVFPNRLAMPRGAFIEDTAGHRARTEMKDGRWRKWACWLYYPDEGRQLCVRHLKGRTFRGAEGEIAQRLEYIRLGSLES</sequence>
<name>A0AAJ0HF85_9PEZI</name>
<gene>
    <name evidence="1" type="ORF">B0T25DRAFT_548434</name>
</gene>
<accession>A0AAJ0HF85</accession>
<keyword evidence="2" id="KW-1185">Reference proteome</keyword>
<dbReference type="AlphaFoldDB" id="A0AAJ0HF85"/>
<dbReference type="EMBL" id="JAUIQD010000005">
    <property type="protein sequence ID" value="KAK3349566.1"/>
    <property type="molecule type" value="Genomic_DNA"/>
</dbReference>
<proteinExistence type="predicted"/>
<evidence type="ECO:0000313" key="2">
    <source>
        <dbReference type="Proteomes" id="UP001275084"/>
    </source>
</evidence>
<reference evidence="1" key="2">
    <citation type="submission" date="2023-06" db="EMBL/GenBank/DDBJ databases">
        <authorList>
            <consortium name="Lawrence Berkeley National Laboratory"/>
            <person name="Haridas S."/>
            <person name="Hensen N."/>
            <person name="Bonometti L."/>
            <person name="Westerberg I."/>
            <person name="Brannstrom I.O."/>
            <person name="Guillou S."/>
            <person name="Cros-Aarteil S."/>
            <person name="Calhoun S."/>
            <person name="Kuo A."/>
            <person name="Mondo S."/>
            <person name="Pangilinan J."/>
            <person name="Riley R."/>
            <person name="Labutti K."/>
            <person name="Andreopoulos B."/>
            <person name="Lipzen A."/>
            <person name="Chen C."/>
            <person name="Yanf M."/>
            <person name="Daum C."/>
            <person name="Ng V."/>
            <person name="Clum A."/>
            <person name="Steindorff A."/>
            <person name="Ohm R."/>
            <person name="Martin F."/>
            <person name="Silar P."/>
            <person name="Natvig D."/>
            <person name="Lalanne C."/>
            <person name="Gautier V."/>
            <person name="Ament-Velasquez S.L."/>
            <person name="Kruys A."/>
            <person name="Hutchinson M.I."/>
            <person name="Powell A.J."/>
            <person name="Barry K."/>
            <person name="Miller A.N."/>
            <person name="Grigoriev I.V."/>
            <person name="Debuchy R."/>
            <person name="Gladieux P."/>
            <person name="Thoren M.H."/>
            <person name="Johannesson H."/>
        </authorList>
    </citation>
    <scope>NUCLEOTIDE SEQUENCE</scope>
    <source>
        <strain evidence="1">CBS 955.72</strain>
    </source>
</reference>
<evidence type="ECO:0000313" key="1">
    <source>
        <dbReference type="EMBL" id="KAK3349566.1"/>
    </source>
</evidence>